<evidence type="ECO:0000313" key="4">
    <source>
        <dbReference type="EMBL" id="MST49640.1"/>
    </source>
</evidence>
<sequence length="249" mass="26693">MIQYTVFDSEEDLAREFAAQVAAIFRDKPTGVLGTATGSSPLEVYRVLGRLVEIGAVSLKEVKTFQLDEYVGLPEGHSQSYRRFIEENLVALTDLRSYNVNVPNPHLVGTPGVDTLDEAAAAYDAAIKDAGGVDFQILGIGSDGHIAFNEPGTPLDSRTHVANLAEQTIIDNARFFGGDRSQVPTRCITQGLGTIMEARVIGLIALGENKAQAVRDMISGPVTPDCPASVLQNHPNVRVYLDKGAASLL</sequence>
<reference evidence="4 5" key="1">
    <citation type="submission" date="2019-08" db="EMBL/GenBank/DDBJ databases">
        <title>In-depth cultivation of the pig gut microbiome towards novel bacterial diversity and tailored functional studies.</title>
        <authorList>
            <person name="Wylensek D."/>
            <person name="Hitch T.C.A."/>
            <person name="Clavel T."/>
        </authorList>
    </citation>
    <scope>NUCLEOTIDE SEQUENCE [LARGE SCALE GENOMIC DNA]</scope>
    <source>
        <strain evidence="4 5">RF-GAM-744-WT-7</strain>
    </source>
</reference>
<organism evidence="4 5">
    <name type="scientific">Mobiluncus porci</name>
    <dbReference type="NCBI Taxonomy" id="2652278"/>
    <lineage>
        <taxon>Bacteria</taxon>
        <taxon>Bacillati</taxon>
        <taxon>Actinomycetota</taxon>
        <taxon>Actinomycetes</taxon>
        <taxon>Actinomycetales</taxon>
        <taxon>Actinomycetaceae</taxon>
        <taxon>Mobiluncus</taxon>
    </lineage>
</organism>
<evidence type="ECO:0000256" key="2">
    <source>
        <dbReference type="ARBA" id="ARBA00023277"/>
    </source>
</evidence>
<dbReference type="Gene3D" id="3.40.50.1360">
    <property type="match status" value="1"/>
</dbReference>
<dbReference type="InterPro" id="IPR006148">
    <property type="entry name" value="Glc/Gal-6P_isomerase"/>
</dbReference>
<evidence type="ECO:0000256" key="1">
    <source>
        <dbReference type="ARBA" id="ARBA00022801"/>
    </source>
</evidence>
<feature type="domain" description="Glucosamine/galactosamine-6-phosphate isomerase" evidence="3">
    <location>
        <begin position="11"/>
        <end position="233"/>
    </location>
</feature>
<dbReference type="InterPro" id="IPR004547">
    <property type="entry name" value="Glucosamine6P_isomerase"/>
</dbReference>
<dbReference type="InterPro" id="IPR018321">
    <property type="entry name" value="Glucosamine6P_isomerase_CS"/>
</dbReference>
<dbReference type="Pfam" id="PF01182">
    <property type="entry name" value="Glucosamine_iso"/>
    <property type="match status" value="1"/>
</dbReference>
<dbReference type="SUPFAM" id="SSF100950">
    <property type="entry name" value="NagB/RpiA/CoA transferase-like"/>
    <property type="match status" value="1"/>
</dbReference>
<dbReference type="GO" id="GO:0005737">
    <property type="term" value="C:cytoplasm"/>
    <property type="evidence" value="ECO:0007669"/>
    <property type="project" value="TreeGrafter"/>
</dbReference>
<dbReference type="GO" id="GO:0004342">
    <property type="term" value="F:glucosamine-6-phosphate deaminase activity"/>
    <property type="evidence" value="ECO:0007669"/>
    <property type="project" value="InterPro"/>
</dbReference>
<dbReference type="GO" id="GO:0042802">
    <property type="term" value="F:identical protein binding"/>
    <property type="evidence" value="ECO:0007669"/>
    <property type="project" value="TreeGrafter"/>
</dbReference>
<dbReference type="InterPro" id="IPR037171">
    <property type="entry name" value="NagB/RpiA_transferase-like"/>
</dbReference>
<evidence type="ECO:0000259" key="3">
    <source>
        <dbReference type="Pfam" id="PF01182"/>
    </source>
</evidence>
<comment type="caution">
    <text evidence="4">The sequence shown here is derived from an EMBL/GenBank/DDBJ whole genome shotgun (WGS) entry which is preliminary data.</text>
</comment>
<dbReference type="RefSeq" id="WP_154544505.1">
    <property type="nucleotide sequence ID" value="NZ_VUMY01000007.1"/>
</dbReference>
<keyword evidence="5" id="KW-1185">Reference proteome</keyword>
<dbReference type="Proteomes" id="UP000442535">
    <property type="component" value="Unassembled WGS sequence"/>
</dbReference>
<dbReference type="PROSITE" id="PS01161">
    <property type="entry name" value="GLC_GALNAC_ISOMERASE"/>
    <property type="match status" value="1"/>
</dbReference>
<protein>
    <submittedName>
        <fullName evidence="4">Glucosamine-6-phosphate deaminase</fullName>
    </submittedName>
</protein>
<proteinExistence type="predicted"/>
<evidence type="ECO:0000313" key="5">
    <source>
        <dbReference type="Proteomes" id="UP000442535"/>
    </source>
</evidence>
<accession>A0A7K0K3L9</accession>
<dbReference type="AlphaFoldDB" id="A0A7K0K3L9"/>
<dbReference type="CDD" id="cd01399">
    <property type="entry name" value="GlcN6P_deaminase"/>
    <property type="match status" value="1"/>
</dbReference>
<name>A0A7K0K3L9_9ACTO</name>
<dbReference type="GO" id="GO:0006046">
    <property type="term" value="P:N-acetylglucosamine catabolic process"/>
    <property type="evidence" value="ECO:0007669"/>
    <property type="project" value="TreeGrafter"/>
</dbReference>
<dbReference type="GO" id="GO:0006043">
    <property type="term" value="P:glucosamine catabolic process"/>
    <property type="evidence" value="ECO:0007669"/>
    <property type="project" value="TreeGrafter"/>
</dbReference>
<gene>
    <name evidence="4" type="ORF">FYJ63_05240</name>
</gene>
<dbReference type="EMBL" id="VUMY01000007">
    <property type="protein sequence ID" value="MST49640.1"/>
    <property type="molecule type" value="Genomic_DNA"/>
</dbReference>
<dbReference type="GO" id="GO:0019262">
    <property type="term" value="P:N-acetylneuraminate catabolic process"/>
    <property type="evidence" value="ECO:0007669"/>
    <property type="project" value="TreeGrafter"/>
</dbReference>
<keyword evidence="1" id="KW-0378">Hydrolase</keyword>
<dbReference type="GO" id="GO:0005975">
    <property type="term" value="P:carbohydrate metabolic process"/>
    <property type="evidence" value="ECO:0007669"/>
    <property type="project" value="InterPro"/>
</dbReference>
<dbReference type="PANTHER" id="PTHR11280:SF5">
    <property type="entry name" value="GLUCOSAMINE-6-PHOSPHATE ISOMERASE"/>
    <property type="match status" value="1"/>
</dbReference>
<keyword evidence="2" id="KW-0119">Carbohydrate metabolism</keyword>
<dbReference type="PANTHER" id="PTHR11280">
    <property type="entry name" value="GLUCOSAMINE-6-PHOSPHATE ISOMERASE"/>
    <property type="match status" value="1"/>
</dbReference>